<dbReference type="OrthoDB" id="4868247at2"/>
<sequence length="177" mass="19910">MKTKHGLKWLAGVIVLLVLLATNVSIYQKEQLLKHGAVVILELAPVDPRSLMQGDYMALNYALVQPLQQRMYEQSEACHKSGAQCLPSNGKLVVTLDEQRRAVSAVLDQGQPLHEQEKLLQYHLSGMRLNIGTPSYFFQEGHAERFEKARYGEFRVSDDGTALLTYMLDDKGARILP</sequence>
<gene>
    <name evidence="1" type="ORF">GEAM_3719</name>
</gene>
<keyword evidence="2" id="KW-1185">Reference proteome</keyword>
<comment type="caution">
    <text evidence="1">The sequence shown here is derived from an EMBL/GenBank/DDBJ whole genome shotgun (WGS) entry which is preliminary data.</text>
</comment>
<dbReference type="InterPro" id="IPR025833">
    <property type="entry name" value="GDYXXLXY"/>
</dbReference>
<dbReference type="GeneID" id="78383195"/>
<dbReference type="AlphaFoldDB" id="A0A085G3U0"/>
<dbReference type="eggNOG" id="COG4929">
    <property type="taxonomic scope" value="Bacteria"/>
</dbReference>
<evidence type="ECO:0000313" key="2">
    <source>
        <dbReference type="Proteomes" id="UP000028640"/>
    </source>
</evidence>
<accession>A0A085G3U0</accession>
<dbReference type="EMBL" id="JMPJ01000068">
    <property type="protein sequence ID" value="KFC78385.1"/>
    <property type="molecule type" value="Genomic_DNA"/>
</dbReference>
<dbReference type="STRING" id="910964.GEAM_3719"/>
<dbReference type="Pfam" id="PF14345">
    <property type="entry name" value="GDYXXLXY"/>
    <property type="match status" value="1"/>
</dbReference>
<evidence type="ECO:0000313" key="1">
    <source>
        <dbReference type="EMBL" id="KFC78385.1"/>
    </source>
</evidence>
<reference evidence="1 2" key="1">
    <citation type="submission" date="2014-05" db="EMBL/GenBank/DDBJ databases">
        <title>ATOL: Assembling a taxonomically balanced genome-scale reconstruction of the evolutionary history of the Enterobacteriaceae.</title>
        <authorList>
            <person name="Plunkett G.III."/>
            <person name="Neeno-Eckwall E.C."/>
            <person name="Glasner J.D."/>
            <person name="Perna N.T."/>
        </authorList>
    </citation>
    <scope>NUCLEOTIDE SEQUENCE [LARGE SCALE GENOMIC DNA]</scope>
    <source>
        <strain evidence="1 2">ATCC 33852</strain>
    </source>
</reference>
<name>A0A085G3U0_EWIA3</name>
<organism evidence="1 2">
    <name type="scientific">Ewingella americana (strain ATCC 33852 / DSM 4580 / CCUG 14506 / JCM 5911 / LMG 7869 / NCTC 12157 / CDC 1468-78)</name>
    <dbReference type="NCBI Taxonomy" id="910964"/>
    <lineage>
        <taxon>Bacteria</taxon>
        <taxon>Pseudomonadati</taxon>
        <taxon>Pseudomonadota</taxon>
        <taxon>Gammaproteobacteria</taxon>
        <taxon>Enterobacterales</taxon>
        <taxon>Yersiniaceae</taxon>
        <taxon>Ewingella</taxon>
    </lineage>
</organism>
<protein>
    <submittedName>
        <fullName evidence="1">Putative membrane protein</fullName>
    </submittedName>
</protein>
<dbReference type="RefSeq" id="WP_034794498.1">
    <property type="nucleotide sequence ID" value="NZ_JMPJ01000068.1"/>
</dbReference>
<proteinExistence type="predicted"/>
<dbReference type="Proteomes" id="UP000028640">
    <property type="component" value="Unassembled WGS sequence"/>
</dbReference>